<dbReference type="EMBL" id="WHNY01000079">
    <property type="protein sequence ID" value="NOU68780.1"/>
    <property type="molecule type" value="Genomic_DNA"/>
</dbReference>
<gene>
    <name evidence="1" type="ORF">GC096_32670</name>
</gene>
<keyword evidence="2" id="KW-1185">Reference proteome</keyword>
<sequence length="67" mass="8041">MKELSVNYIRDHHGFDIDTGKYFNGYFESEGQTYIWVKQGNDNLPSFVEGQTYRLRFKILREHIPQI</sequence>
<protein>
    <recommendedName>
        <fullName evidence="3">DUF5348 domain-containing protein</fullName>
    </recommendedName>
</protein>
<reference evidence="1 2" key="1">
    <citation type="submission" date="2019-10" db="EMBL/GenBank/DDBJ databases">
        <title>Description of Paenibacillus humi sp. nov.</title>
        <authorList>
            <person name="Carlier A."/>
            <person name="Qi S."/>
        </authorList>
    </citation>
    <scope>NUCLEOTIDE SEQUENCE [LARGE SCALE GENOMIC DNA]</scope>
    <source>
        <strain evidence="1 2">LMG 31461</strain>
    </source>
</reference>
<evidence type="ECO:0000313" key="1">
    <source>
        <dbReference type="EMBL" id="NOU68780.1"/>
    </source>
</evidence>
<proteinExistence type="predicted"/>
<dbReference type="RefSeq" id="WP_171636419.1">
    <property type="nucleotide sequence ID" value="NZ_WHNY01000079.1"/>
</dbReference>
<accession>A0ABX1XLR1</accession>
<organism evidence="1 2">
    <name type="scientific">Paenibacillus plantarum</name>
    <dbReference type="NCBI Taxonomy" id="2654975"/>
    <lineage>
        <taxon>Bacteria</taxon>
        <taxon>Bacillati</taxon>
        <taxon>Bacillota</taxon>
        <taxon>Bacilli</taxon>
        <taxon>Bacillales</taxon>
        <taxon>Paenibacillaceae</taxon>
        <taxon>Paenibacillus</taxon>
    </lineage>
</organism>
<evidence type="ECO:0000313" key="2">
    <source>
        <dbReference type="Proteomes" id="UP000653578"/>
    </source>
</evidence>
<evidence type="ECO:0008006" key="3">
    <source>
        <dbReference type="Google" id="ProtNLM"/>
    </source>
</evidence>
<comment type="caution">
    <text evidence="1">The sequence shown here is derived from an EMBL/GenBank/DDBJ whole genome shotgun (WGS) entry which is preliminary data.</text>
</comment>
<name>A0ABX1XLR1_9BACL</name>
<dbReference type="Proteomes" id="UP000653578">
    <property type="component" value="Unassembled WGS sequence"/>
</dbReference>